<dbReference type="AlphaFoldDB" id="C0G5E1"/>
<reference evidence="1 2" key="1">
    <citation type="submission" date="2009-03" db="EMBL/GenBank/DDBJ databases">
        <authorList>
            <person name="Setubal J.C."/>
            <person name="Boyle S."/>
            <person name="Crasta O.R."/>
            <person name="Gillespie J.J."/>
            <person name="Kenyon R.W."/>
            <person name="Lu J."/>
            <person name="Mane S."/>
            <person name="Nagrani S."/>
            <person name="Shallom J.M."/>
            <person name="Shallom S."/>
            <person name="Shukla M."/>
            <person name="Snyder E.E."/>
            <person name="Sobral B.W."/>
            <person name="Wattam A.R."/>
            <person name="Will R."/>
            <person name="Williams K."/>
            <person name="Yoo H."/>
            <person name="Bruce D.H."/>
            <person name="Detter C."/>
            <person name="Munk C."/>
            <person name="Brettin T.S."/>
            <person name="Ficht T."/>
        </authorList>
    </citation>
    <scope>NUCLEOTIDE SEQUENCE [LARGE SCALE GENOMIC DNA]</scope>
    <source>
        <strain evidence="1 2">Cudo</strain>
    </source>
</reference>
<accession>C0G5E1</accession>
<gene>
    <name evidence="1" type="ORF">BCETI_3000666</name>
</gene>
<name>C0G5E1_9HYPH</name>
<organism evidence="1 2">
    <name type="scientific">Brucella ceti str. Cudo</name>
    <dbReference type="NCBI Taxonomy" id="595497"/>
    <lineage>
        <taxon>Bacteria</taxon>
        <taxon>Pseudomonadati</taxon>
        <taxon>Pseudomonadota</taxon>
        <taxon>Alphaproteobacteria</taxon>
        <taxon>Hyphomicrobiales</taxon>
        <taxon>Brucellaceae</taxon>
        <taxon>Brucella/Ochrobactrum group</taxon>
        <taxon>Brucella</taxon>
    </lineage>
</organism>
<evidence type="ECO:0000313" key="2">
    <source>
        <dbReference type="Proteomes" id="UP000003678"/>
    </source>
</evidence>
<comment type="caution">
    <text evidence="1">The sequence shown here is derived from an EMBL/GenBank/DDBJ whole genome shotgun (WGS) entry which is preliminary data.</text>
</comment>
<protein>
    <submittedName>
        <fullName evidence="1">Uncharacterized protein</fullName>
    </submittedName>
</protein>
<proteinExistence type="predicted"/>
<sequence length="198" mass="22924">MDAAPTGAASRTFPRKVRSCVLLEMFKNCENGFHGKPFSILRSLRLMPAEFLDIHTKENRLQRTRRSLFRNRLCIGWLPPGRLIRHYPDNGLLLVFPRDLPITPLNKNRPPLRLGFNLVKQNADCIVLAHCIGLLAIGGERIERAATETKGHRHDYRAIINHITQPPHMLMLNHFTNIVVRHFRYQHSAFLLRHYSPT</sequence>
<dbReference type="EMBL" id="ACJD01000003">
    <property type="protein sequence ID" value="EEH14875.1"/>
    <property type="molecule type" value="Genomic_DNA"/>
</dbReference>
<evidence type="ECO:0000313" key="1">
    <source>
        <dbReference type="EMBL" id="EEH14875.1"/>
    </source>
</evidence>
<dbReference type="Proteomes" id="UP000003678">
    <property type="component" value="Unassembled WGS sequence"/>
</dbReference>